<proteinExistence type="inferred from homology"/>
<dbReference type="GO" id="GO:0036149">
    <property type="term" value="P:phosphatidylinositol acyl-chain remodeling"/>
    <property type="evidence" value="ECO:0007669"/>
    <property type="project" value="TreeGrafter"/>
</dbReference>
<dbReference type="Proteomes" id="UP000054047">
    <property type="component" value="Unassembled WGS sequence"/>
</dbReference>
<accession>A0A0C2H035</accession>
<dbReference type="SUPFAM" id="SSF143990">
    <property type="entry name" value="YbiA-like"/>
    <property type="match status" value="1"/>
</dbReference>
<evidence type="ECO:0008006" key="8">
    <source>
        <dbReference type="Google" id="ProtNLM"/>
    </source>
</evidence>
<dbReference type="InterPro" id="IPR037238">
    <property type="entry name" value="YbiA-like_sf"/>
</dbReference>
<gene>
    <name evidence="6" type="ORF">ANCDUO_02536</name>
</gene>
<dbReference type="AlphaFoldDB" id="A0A0C2H035"/>
<evidence type="ECO:0000259" key="4">
    <source>
        <dbReference type="Pfam" id="PF08719"/>
    </source>
</evidence>
<dbReference type="InterPro" id="IPR032098">
    <property type="entry name" value="Acyltransf_C"/>
</dbReference>
<name>A0A0C2H035_9BILA</name>
<evidence type="ECO:0000256" key="3">
    <source>
        <dbReference type="ARBA" id="ARBA00023315"/>
    </source>
</evidence>
<dbReference type="PANTHER" id="PTHR10983">
    <property type="entry name" value="1-ACYLGLYCEROL-3-PHOSPHATE ACYLTRANSFERASE-RELATED"/>
    <property type="match status" value="1"/>
</dbReference>
<dbReference type="Pfam" id="PF16076">
    <property type="entry name" value="Acyltransf_C"/>
    <property type="match status" value="1"/>
</dbReference>
<dbReference type="CDD" id="cd15457">
    <property type="entry name" value="NADAR"/>
    <property type="match status" value="1"/>
</dbReference>
<dbReference type="GO" id="GO:0016746">
    <property type="term" value="F:acyltransferase activity"/>
    <property type="evidence" value="ECO:0007669"/>
    <property type="project" value="UniProtKB-KW"/>
</dbReference>
<dbReference type="PANTHER" id="PTHR10983:SF2">
    <property type="entry name" value="ACYL-COA:LYSOPHOSPHATIDYLGLYCEROL ACYLTRANSFERASE 1"/>
    <property type="match status" value="1"/>
</dbReference>
<feature type="domain" description="NADAR" evidence="4">
    <location>
        <begin position="126"/>
        <end position="194"/>
    </location>
</feature>
<organism evidence="6 7">
    <name type="scientific">Ancylostoma duodenale</name>
    <dbReference type="NCBI Taxonomy" id="51022"/>
    <lineage>
        <taxon>Eukaryota</taxon>
        <taxon>Metazoa</taxon>
        <taxon>Ecdysozoa</taxon>
        <taxon>Nematoda</taxon>
        <taxon>Chromadorea</taxon>
        <taxon>Rhabditida</taxon>
        <taxon>Rhabditina</taxon>
        <taxon>Rhabditomorpha</taxon>
        <taxon>Strongyloidea</taxon>
        <taxon>Ancylostomatidae</taxon>
        <taxon>Ancylostomatinae</taxon>
        <taxon>Ancylostoma</taxon>
    </lineage>
</organism>
<dbReference type="GO" id="GO:0005783">
    <property type="term" value="C:endoplasmic reticulum"/>
    <property type="evidence" value="ECO:0007669"/>
    <property type="project" value="TreeGrafter"/>
</dbReference>
<evidence type="ECO:0000313" key="6">
    <source>
        <dbReference type="EMBL" id="KIH67135.1"/>
    </source>
</evidence>
<dbReference type="Gene3D" id="1.10.357.40">
    <property type="entry name" value="YbiA-like"/>
    <property type="match status" value="1"/>
</dbReference>
<keyword evidence="3" id="KW-0012">Acyltransferase</keyword>
<comment type="similarity">
    <text evidence="1">Belongs to the 1-acyl-sn-glycerol-3-phosphate acyltransferase family.</text>
</comment>
<dbReference type="Pfam" id="PF08719">
    <property type="entry name" value="NADAR"/>
    <property type="match status" value="1"/>
</dbReference>
<keyword evidence="2" id="KW-0808">Transferase</keyword>
<protein>
    <recommendedName>
        <fullName evidence="8">Acyltransferase C-terminal domain-containing protein</fullName>
    </recommendedName>
</protein>
<reference evidence="6 7" key="1">
    <citation type="submission" date="2013-12" db="EMBL/GenBank/DDBJ databases">
        <title>Draft genome of the parsitic nematode Ancylostoma duodenale.</title>
        <authorList>
            <person name="Mitreva M."/>
        </authorList>
    </citation>
    <scope>NUCLEOTIDE SEQUENCE [LARGE SCALE GENOMIC DNA]</scope>
    <source>
        <strain evidence="6 7">Zhejiang</strain>
    </source>
</reference>
<evidence type="ECO:0000259" key="5">
    <source>
        <dbReference type="Pfam" id="PF16076"/>
    </source>
</evidence>
<sequence>MAPILWETLGSSFPNATSESNKFLSYLYASNTRPPIKYVLDVTIAYPNGIPLSLVSLGFGTREKCDIAVNYKIYNADEVPFDTEEKLRDWMYSVYKEKDEMLEQRFMGTRRVSSPNGDFTLFFTIQSPFSNFHPCRFQQTAMDGSRRKFSCVEQYYMYSKALSAGDKTAAERIMSERDPKKMKRIGMELVGFNRELLALYAITGM</sequence>
<dbReference type="InterPro" id="IPR012816">
    <property type="entry name" value="NADAR"/>
</dbReference>
<evidence type="ECO:0000256" key="1">
    <source>
        <dbReference type="ARBA" id="ARBA00008655"/>
    </source>
</evidence>
<evidence type="ECO:0000256" key="2">
    <source>
        <dbReference type="ARBA" id="ARBA00022679"/>
    </source>
</evidence>
<evidence type="ECO:0000313" key="7">
    <source>
        <dbReference type="Proteomes" id="UP000054047"/>
    </source>
</evidence>
<dbReference type="OrthoDB" id="5920068at2759"/>
<dbReference type="EMBL" id="KN726824">
    <property type="protein sequence ID" value="KIH67135.1"/>
    <property type="molecule type" value="Genomic_DNA"/>
</dbReference>
<keyword evidence="7" id="KW-1185">Reference proteome</keyword>
<feature type="domain" description="Acyltransferase C-terminal" evidence="5">
    <location>
        <begin position="62"/>
        <end position="104"/>
    </location>
</feature>